<feature type="short sequence motif" description="TonB C-terminal box" evidence="13">
    <location>
        <begin position="716"/>
        <end position="733"/>
    </location>
</feature>
<dbReference type="PANTHER" id="PTHR32552:SF81">
    <property type="entry name" value="TONB-DEPENDENT OUTER MEMBRANE RECEPTOR"/>
    <property type="match status" value="1"/>
</dbReference>
<evidence type="ECO:0000256" key="5">
    <source>
        <dbReference type="ARBA" id="ARBA00022692"/>
    </source>
</evidence>
<dbReference type="InterPro" id="IPR010917">
    <property type="entry name" value="TonB_rcpt_CS"/>
</dbReference>
<keyword evidence="5 12" id="KW-0812">Transmembrane</keyword>
<reference evidence="18" key="1">
    <citation type="submission" date="2023-07" db="EMBL/GenBank/DDBJ databases">
        <title>Bacterial whole genome sequence for Sphingobium sp. HBC34.</title>
        <authorList>
            <person name="Le V."/>
            <person name="Ko S.-R."/>
            <person name="Ahn C.-Y."/>
            <person name="Oh H.-M."/>
        </authorList>
    </citation>
    <scope>NUCLEOTIDE SEQUENCE</scope>
    <source>
        <strain evidence="18">HBC34</strain>
    </source>
</reference>
<feature type="signal peptide" evidence="15">
    <location>
        <begin position="1"/>
        <end position="21"/>
    </location>
</feature>
<dbReference type="Proteomes" id="UP001176471">
    <property type="component" value="Unassembled WGS sequence"/>
</dbReference>
<evidence type="ECO:0000256" key="1">
    <source>
        <dbReference type="ARBA" id="ARBA00004571"/>
    </source>
</evidence>
<dbReference type="PROSITE" id="PS01156">
    <property type="entry name" value="TONB_DEPENDENT_REC_2"/>
    <property type="match status" value="1"/>
</dbReference>
<keyword evidence="8" id="KW-0406">Ion transport</keyword>
<keyword evidence="9 14" id="KW-0798">TonB box</keyword>
<evidence type="ECO:0000313" key="18">
    <source>
        <dbReference type="EMBL" id="MDO7837311.1"/>
    </source>
</evidence>
<evidence type="ECO:0000256" key="4">
    <source>
        <dbReference type="ARBA" id="ARBA00022496"/>
    </source>
</evidence>
<proteinExistence type="inferred from homology"/>
<organism evidence="18 19">
    <name type="scientific">Sphingobium cyanobacteriorum</name>
    <dbReference type="NCBI Taxonomy" id="3063954"/>
    <lineage>
        <taxon>Bacteria</taxon>
        <taxon>Pseudomonadati</taxon>
        <taxon>Pseudomonadota</taxon>
        <taxon>Alphaproteobacteria</taxon>
        <taxon>Sphingomonadales</taxon>
        <taxon>Sphingomonadaceae</taxon>
        <taxon>Sphingobium</taxon>
    </lineage>
</organism>
<keyword evidence="2 12" id="KW-0813">Transport</keyword>
<dbReference type="PROSITE" id="PS52016">
    <property type="entry name" value="TONB_DEPENDENT_REC_3"/>
    <property type="match status" value="1"/>
</dbReference>
<sequence>MFTRVIEVSVLALAFASQAAAAQTAQAAPKPGAPSGQVHGAIEDIIVTAQRREERLQDVPIAISAASAAKLESAGVTSAQSLSIITPALTVSTGAGYFLPRLRGIGTSVTGPGFENSIATYVDNVYYAAAPSTLLSFNNIQRVEVLKGPQGTLFGRNATGGLINVITKDPSHDAGGDVSLSYGNYGTLSGSVYLTTGLSDAAAIDVAFTGAHQAKGFGTNLATGRDVNRVEKDLSFRSKLLLELGETTEIRLSGDYSEARGTYPAFRQFRDEIPVFGPPTGGDEWDTNVDQPFSLATRSGGVTARIDQDLGNLKLVSISAYRAGKLSTIFDFDLTPTPASAVLIVQNDRQFSQELQLQSGAGSAITWVLGAYYFNGYSTFSPTDLIVGPVLSGPDSPFFPFARLRNRGNVKTDSYAAFGQVTVPLGPDTNLTGGLRYTHEKRTVDGQTIGVLPDGTEISLLPPNAGNQAKSFDKITWRASIDHSVGDVMFYASVNRGFKAGGFNLGTPEQPAYNPEVIDAYEVGMKADLLGRRLRFNPAFFYYDYQNIQVPLLLPTGVLGTVNGPSAKVYGLDIDGEAVLSDALRLTFGATLIHDRFGDYPNAIANIPLPTGGSTATPINAKGNRLAYTADFVTSLGLNYTLEMGSGRTVFAADWNHNDGYYTNVDNVRRQGAFDVVNASLTWSNSDESLSVRAWVRNITDEAVLIFNNVATTGTSASYQPPRTYGLTVRTKF</sequence>
<comment type="similarity">
    <text evidence="12 14">Belongs to the TonB-dependent receptor family.</text>
</comment>
<keyword evidence="11 12" id="KW-0998">Cell outer membrane</keyword>
<evidence type="ECO:0000256" key="7">
    <source>
        <dbReference type="ARBA" id="ARBA00023004"/>
    </source>
</evidence>
<dbReference type="RefSeq" id="WP_304537610.1">
    <property type="nucleotide sequence ID" value="NZ_JAUQOM010000021.1"/>
</dbReference>
<dbReference type="InterPro" id="IPR000531">
    <property type="entry name" value="Beta-barrel_TonB"/>
</dbReference>
<evidence type="ECO:0000256" key="6">
    <source>
        <dbReference type="ARBA" id="ARBA00022729"/>
    </source>
</evidence>
<evidence type="ECO:0000259" key="16">
    <source>
        <dbReference type="Pfam" id="PF00593"/>
    </source>
</evidence>
<evidence type="ECO:0000256" key="11">
    <source>
        <dbReference type="ARBA" id="ARBA00023237"/>
    </source>
</evidence>
<name>A0ABT8ZV36_9SPHN</name>
<evidence type="ECO:0000256" key="3">
    <source>
        <dbReference type="ARBA" id="ARBA00022452"/>
    </source>
</evidence>
<feature type="domain" description="TonB-dependent receptor plug" evidence="17">
    <location>
        <begin position="56"/>
        <end position="161"/>
    </location>
</feature>
<keyword evidence="4" id="KW-0410">Iron transport</keyword>
<evidence type="ECO:0000256" key="2">
    <source>
        <dbReference type="ARBA" id="ARBA00022448"/>
    </source>
</evidence>
<feature type="domain" description="TonB-dependent receptor-like beta-barrel" evidence="16">
    <location>
        <begin position="270"/>
        <end position="699"/>
    </location>
</feature>
<evidence type="ECO:0000256" key="9">
    <source>
        <dbReference type="ARBA" id="ARBA00023077"/>
    </source>
</evidence>
<evidence type="ECO:0000259" key="17">
    <source>
        <dbReference type="Pfam" id="PF07715"/>
    </source>
</evidence>
<dbReference type="SUPFAM" id="SSF56935">
    <property type="entry name" value="Porins"/>
    <property type="match status" value="1"/>
</dbReference>
<evidence type="ECO:0000256" key="15">
    <source>
        <dbReference type="SAM" id="SignalP"/>
    </source>
</evidence>
<feature type="chain" id="PRO_5047296339" evidence="15">
    <location>
        <begin position="22"/>
        <end position="733"/>
    </location>
</feature>
<keyword evidence="3 12" id="KW-1134">Transmembrane beta strand</keyword>
<evidence type="ECO:0000256" key="8">
    <source>
        <dbReference type="ARBA" id="ARBA00023065"/>
    </source>
</evidence>
<evidence type="ECO:0000256" key="14">
    <source>
        <dbReference type="RuleBase" id="RU003357"/>
    </source>
</evidence>
<gene>
    <name evidence="18" type="ORF">Q4610_19885</name>
</gene>
<dbReference type="PANTHER" id="PTHR32552">
    <property type="entry name" value="FERRICHROME IRON RECEPTOR-RELATED"/>
    <property type="match status" value="1"/>
</dbReference>
<keyword evidence="18" id="KW-0675">Receptor</keyword>
<dbReference type="InterPro" id="IPR039426">
    <property type="entry name" value="TonB-dep_rcpt-like"/>
</dbReference>
<dbReference type="Pfam" id="PF07715">
    <property type="entry name" value="Plug"/>
    <property type="match status" value="1"/>
</dbReference>
<dbReference type="InterPro" id="IPR012910">
    <property type="entry name" value="Plug_dom"/>
</dbReference>
<evidence type="ECO:0000256" key="13">
    <source>
        <dbReference type="PROSITE-ProRule" id="PRU10144"/>
    </source>
</evidence>
<dbReference type="EMBL" id="JAUQOM010000021">
    <property type="protein sequence ID" value="MDO7837311.1"/>
    <property type="molecule type" value="Genomic_DNA"/>
</dbReference>
<dbReference type="Gene3D" id="2.40.170.20">
    <property type="entry name" value="TonB-dependent receptor, beta-barrel domain"/>
    <property type="match status" value="1"/>
</dbReference>
<keyword evidence="10 12" id="KW-0472">Membrane</keyword>
<comment type="subcellular location">
    <subcellularLocation>
        <location evidence="1 12">Cell outer membrane</location>
        <topology evidence="1 12">Multi-pass membrane protein</topology>
    </subcellularLocation>
</comment>
<dbReference type="Pfam" id="PF00593">
    <property type="entry name" value="TonB_dep_Rec_b-barrel"/>
    <property type="match status" value="1"/>
</dbReference>
<keyword evidence="19" id="KW-1185">Reference proteome</keyword>
<evidence type="ECO:0000256" key="10">
    <source>
        <dbReference type="ARBA" id="ARBA00023136"/>
    </source>
</evidence>
<dbReference type="InterPro" id="IPR036942">
    <property type="entry name" value="Beta-barrel_TonB_sf"/>
</dbReference>
<keyword evidence="6 15" id="KW-0732">Signal</keyword>
<keyword evidence="7" id="KW-0408">Iron</keyword>
<evidence type="ECO:0000256" key="12">
    <source>
        <dbReference type="PROSITE-ProRule" id="PRU01360"/>
    </source>
</evidence>
<comment type="caution">
    <text evidence="18">The sequence shown here is derived from an EMBL/GenBank/DDBJ whole genome shotgun (WGS) entry which is preliminary data.</text>
</comment>
<protein>
    <submittedName>
        <fullName evidence="18">TonB-dependent receptor</fullName>
    </submittedName>
</protein>
<accession>A0ABT8ZV36</accession>
<evidence type="ECO:0000313" key="19">
    <source>
        <dbReference type="Proteomes" id="UP001176471"/>
    </source>
</evidence>
<dbReference type="CDD" id="cd01347">
    <property type="entry name" value="ligand_gated_channel"/>
    <property type="match status" value="1"/>
</dbReference>